<gene>
    <name evidence="1" type="primary">SMKI05G0630</name>
    <name evidence="1" type="ORF">SMKI_05G0630</name>
</gene>
<evidence type="ECO:0000313" key="1">
    <source>
        <dbReference type="EMBL" id="CAI4038452.1"/>
    </source>
</evidence>
<dbReference type="GeneID" id="80917663"/>
<sequence length="481" mass="56302">MLLLQHHIDLEKNNEGDARAKSYTVPRCQLLKFLLCIITVIWLLSSYSKCSRAYDVGRQKIMNRSNTYYNGTHDFKTLTILVSIDGFHPRLINAKHTPFLHNLHNLQSSYDMNITTTPYMIPSFPTQTFPNHWSMVTGKHPIEHGIVSNIFWDDSTGSEFRPNNLDPRIWSNAADPIWQLLQTKTQGQYKVATHMWPGSDITYEEYQEVPRERMPFYFDNFNHSETLQEKLSQIFQYVDMPLLEDRPELVLSYIPNVDSYGHDFGYDLRDKRLQKLINEIDKFFRHLMEGLHKRNLLKISNVMVVSDHGMNNIDTESGEHVVVWERMFPGDTMSAFISHFYNEGPMMMAYVKDPRNRQWIRDLIKFQLRKVYGDEISRKFHVILKEDFDPSWRYFQYNNESHAYDDRVGDIWILPDEHYAIVKEASGIHGGTMGTHGYNFGNCSDMASIFIGMGPMFSNEVIPPFQNIQIYKMLIDASGVF</sequence>
<dbReference type="InterPro" id="IPR002591">
    <property type="entry name" value="Phosphodiest/P_Trfase"/>
</dbReference>
<evidence type="ECO:0008006" key="3">
    <source>
        <dbReference type="Google" id="ProtNLM"/>
    </source>
</evidence>
<dbReference type="GO" id="GO:0047429">
    <property type="term" value="F:nucleoside triphosphate diphosphatase activity"/>
    <property type="evidence" value="ECO:0007669"/>
    <property type="project" value="TreeGrafter"/>
</dbReference>
<dbReference type="InterPro" id="IPR017850">
    <property type="entry name" value="Alkaline_phosphatase_core_sf"/>
</dbReference>
<dbReference type="Gene3D" id="3.40.720.10">
    <property type="entry name" value="Alkaline Phosphatase, subunit A"/>
    <property type="match status" value="1"/>
</dbReference>
<dbReference type="Proteomes" id="UP001161438">
    <property type="component" value="Chromosome 5"/>
</dbReference>
<dbReference type="Gene3D" id="3.30.1360.180">
    <property type="match status" value="1"/>
</dbReference>
<dbReference type="Pfam" id="PF01663">
    <property type="entry name" value="Phosphodiest"/>
    <property type="match status" value="1"/>
</dbReference>
<dbReference type="CDD" id="cd16018">
    <property type="entry name" value="Enpp"/>
    <property type="match status" value="1"/>
</dbReference>
<evidence type="ECO:0000313" key="2">
    <source>
        <dbReference type="Proteomes" id="UP001161438"/>
    </source>
</evidence>
<dbReference type="PANTHER" id="PTHR10151:SF120">
    <property type="entry name" value="BIS(5'-ADENOSYL)-TRIPHOSPHATASE"/>
    <property type="match status" value="1"/>
</dbReference>
<dbReference type="AlphaFoldDB" id="A0AA35IZN0"/>
<keyword evidence="2" id="KW-1185">Reference proteome</keyword>
<dbReference type="SUPFAM" id="SSF53649">
    <property type="entry name" value="Alkaline phosphatase-like"/>
    <property type="match status" value="1"/>
</dbReference>
<dbReference type="GO" id="GO:0017111">
    <property type="term" value="F:ribonucleoside triphosphate phosphatase activity"/>
    <property type="evidence" value="ECO:0007669"/>
    <property type="project" value="TreeGrafter"/>
</dbReference>
<dbReference type="EMBL" id="OX365761">
    <property type="protein sequence ID" value="CAI4038452.1"/>
    <property type="molecule type" value="Genomic_DNA"/>
</dbReference>
<reference evidence="1" key="1">
    <citation type="submission" date="2022-10" db="EMBL/GenBank/DDBJ databases">
        <authorList>
            <person name="Byrne P K."/>
        </authorList>
    </citation>
    <scope>NUCLEOTIDE SEQUENCE</scope>
    <source>
        <strain evidence="1">IFO1815</strain>
    </source>
</reference>
<proteinExistence type="predicted"/>
<dbReference type="RefSeq" id="XP_056081567.1">
    <property type="nucleotide sequence ID" value="XM_056221814.1"/>
</dbReference>
<dbReference type="GO" id="GO:0009141">
    <property type="term" value="P:nucleoside triphosphate metabolic process"/>
    <property type="evidence" value="ECO:0007669"/>
    <property type="project" value="TreeGrafter"/>
</dbReference>
<dbReference type="PANTHER" id="PTHR10151">
    <property type="entry name" value="ECTONUCLEOTIDE PYROPHOSPHATASE/PHOSPHODIESTERASE"/>
    <property type="match status" value="1"/>
</dbReference>
<accession>A0AA35IZN0</accession>
<organism evidence="1 2">
    <name type="scientific">Saccharomyces mikatae IFO 1815</name>
    <dbReference type="NCBI Taxonomy" id="226126"/>
    <lineage>
        <taxon>Eukaryota</taxon>
        <taxon>Fungi</taxon>
        <taxon>Dikarya</taxon>
        <taxon>Ascomycota</taxon>
        <taxon>Saccharomycotina</taxon>
        <taxon>Saccharomycetes</taxon>
        <taxon>Saccharomycetales</taxon>
        <taxon>Saccharomycetaceae</taxon>
        <taxon>Saccharomyces</taxon>
    </lineage>
</organism>
<protein>
    <recommendedName>
        <fullName evidence="3">Nucleotide diphosphatase</fullName>
    </recommendedName>
</protein>
<name>A0AA35IZN0_SACMI</name>